<dbReference type="EMBL" id="AHCD03000035">
    <property type="protein sequence ID" value="KAF7785824.1"/>
    <property type="molecule type" value="Genomic_DNA"/>
</dbReference>
<protein>
    <submittedName>
        <fullName evidence="1">Uncharacterized protein</fullName>
    </submittedName>
</protein>
<evidence type="ECO:0000313" key="1">
    <source>
        <dbReference type="EMBL" id="KAF7785824.1"/>
    </source>
</evidence>
<accession>A0A8T0C529</accession>
<name>A0A8T0C529_9GAMM</name>
<dbReference type="Proteomes" id="UP000016480">
    <property type="component" value="Unassembled WGS sequence"/>
</dbReference>
<sequence>MTSGLSVIYRTQPVLKTVNLIAPTRLFSFCHFTLKFLSY</sequence>
<comment type="caution">
    <text evidence="1">The sequence shown here is derived from an EMBL/GenBank/DDBJ whole genome shotgun (WGS) entry which is preliminary data.</text>
</comment>
<gene>
    <name evidence="1" type="ORF">PRUB_a0217</name>
</gene>
<organism evidence="1 2">
    <name type="scientific">Pseudoalteromonas rubra</name>
    <dbReference type="NCBI Taxonomy" id="43658"/>
    <lineage>
        <taxon>Bacteria</taxon>
        <taxon>Pseudomonadati</taxon>
        <taxon>Pseudomonadota</taxon>
        <taxon>Gammaproteobacteria</taxon>
        <taxon>Alteromonadales</taxon>
        <taxon>Pseudoalteromonadaceae</taxon>
        <taxon>Pseudoalteromonas</taxon>
    </lineage>
</organism>
<reference evidence="1 2" key="1">
    <citation type="journal article" date="2012" name="J. Bacteriol.">
        <title>Genome sequence of the cycloprodigiosin-producing bacterial strain Pseudoalteromonas rubra ATCC 29570(T).</title>
        <authorList>
            <person name="Xie B.B."/>
            <person name="Shu Y.L."/>
            <person name="Qin Q.L."/>
            <person name="Rong J.C."/>
            <person name="Zhang X.Y."/>
            <person name="Chen X.L."/>
            <person name="Zhou B.C."/>
            <person name="Zhang Y.Z."/>
        </authorList>
    </citation>
    <scope>NUCLEOTIDE SEQUENCE [LARGE SCALE GENOMIC DNA]</scope>
    <source>
        <strain evidence="1 2">DSM 6842</strain>
    </source>
</reference>
<evidence type="ECO:0000313" key="2">
    <source>
        <dbReference type="Proteomes" id="UP000016480"/>
    </source>
</evidence>
<dbReference type="AlphaFoldDB" id="A0A8T0C529"/>
<proteinExistence type="predicted"/>